<name>A0A9P1J0B9_9PELO</name>
<reference evidence="2" key="1">
    <citation type="submission" date="2022-11" db="EMBL/GenBank/DDBJ databases">
        <authorList>
            <person name="Kikuchi T."/>
        </authorList>
    </citation>
    <scope>NUCLEOTIDE SEQUENCE</scope>
    <source>
        <strain evidence="2">PS1010</strain>
    </source>
</reference>
<protein>
    <recommendedName>
        <fullName evidence="1">Decapping nuclease</fullName>
        <ecNumber evidence="1">3.6.1.-</ecNumber>
    </recommendedName>
</protein>
<dbReference type="GO" id="GO:0046872">
    <property type="term" value="F:metal ion binding"/>
    <property type="evidence" value="ECO:0007669"/>
    <property type="project" value="UniProtKB-KW"/>
</dbReference>
<comment type="cofactor">
    <cofactor evidence="1">
        <name>a divalent metal cation</name>
        <dbReference type="ChEBI" id="CHEBI:60240"/>
    </cofactor>
</comment>
<keyword evidence="1" id="KW-0479">Metal-binding</keyword>
<dbReference type="GO" id="GO:0000166">
    <property type="term" value="F:nucleotide binding"/>
    <property type="evidence" value="ECO:0007669"/>
    <property type="project" value="UniProtKB-KW"/>
</dbReference>
<accession>A0A9P1J0B9</accession>
<comment type="caution">
    <text evidence="2">The sequence shown here is derived from an EMBL/GenBank/DDBJ whole genome shotgun (WGS) entry which is preliminary data.</text>
</comment>
<dbReference type="Proteomes" id="UP001152747">
    <property type="component" value="Unassembled WGS sequence"/>
</dbReference>
<comment type="similarity">
    <text evidence="1">Belongs to the DXO/Dom3Z family.</text>
</comment>
<proteinExistence type="inferred from homology"/>
<evidence type="ECO:0000313" key="3">
    <source>
        <dbReference type="Proteomes" id="UP001152747"/>
    </source>
</evidence>
<organism evidence="2 3">
    <name type="scientific">Caenorhabditis angaria</name>
    <dbReference type="NCBI Taxonomy" id="860376"/>
    <lineage>
        <taxon>Eukaryota</taxon>
        <taxon>Metazoa</taxon>
        <taxon>Ecdysozoa</taxon>
        <taxon>Nematoda</taxon>
        <taxon>Chromadorea</taxon>
        <taxon>Rhabditida</taxon>
        <taxon>Rhabditina</taxon>
        <taxon>Rhabditomorpha</taxon>
        <taxon>Rhabditoidea</taxon>
        <taxon>Rhabditidae</taxon>
        <taxon>Peloderinae</taxon>
        <taxon>Caenorhabditis</taxon>
    </lineage>
</organism>
<comment type="subcellular location">
    <subcellularLocation>
        <location evidence="1">Nucleus</location>
    </subcellularLocation>
</comment>
<sequence length="240" mass="28693">MLQFIEKLDSNERNLRKRIDSDFICNRGLLKRIALAFSFFDTIDDEKNRKTLHLATKFENCMIEDEENSQVTCSSKIKVVNRLKIRGTLNVFSCSETDAMDKENKYIEIKLLKYGRDKYWLKNRALNVYLQVYLCNIHLFLFGYRLNERYQNDKVHQIELVDRNRLLIEMIQLGNKSFTAETVNESICFLYDTLSHIQKMLYENDLAIYVKQSARAKFRFEYISSEDCEFVPEEFLEKFE</sequence>
<evidence type="ECO:0000256" key="1">
    <source>
        <dbReference type="RuleBase" id="RU367113"/>
    </source>
</evidence>
<gene>
    <name evidence="2" type="ORF">CAMP_LOCUS16598</name>
</gene>
<dbReference type="GO" id="GO:0004518">
    <property type="term" value="F:nuclease activity"/>
    <property type="evidence" value="ECO:0007669"/>
    <property type="project" value="UniProtKB-KW"/>
</dbReference>
<dbReference type="GO" id="GO:0110155">
    <property type="term" value="P:NAD-cap decapping"/>
    <property type="evidence" value="ECO:0007669"/>
    <property type="project" value="TreeGrafter"/>
</dbReference>
<keyword evidence="1" id="KW-0694">RNA-binding</keyword>
<dbReference type="PANTHER" id="PTHR12395">
    <property type="entry name" value="DOM-3 RELATED"/>
    <property type="match status" value="1"/>
</dbReference>
<dbReference type="GO" id="GO:0005634">
    <property type="term" value="C:nucleus"/>
    <property type="evidence" value="ECO:0007669"/>
    <property type="project" value="UniProtKB-SubCell"/>
</dbReference>
<dbReference type="AlphaFoldDB" id="A0A9P1J0B9"/>
<dbReference type="GO" id="GO:0003723">
    <property type="term" value="F:RNA binding"/>
    <property type="evidence" value="ECO:0007669"/>
    <property type="project" value="UniProtKB-KW"/>
</dbReference>
<dbReference type="EMBL" id="CANHGI010000006">
    <property type="protein sequence ID" value="CAI5453961.1"/>
    <property type="molecule type" value="Genomic_DNA"/>
</dbReference>
<dbReference type="GO" id="GO:0034353">
    <property type="term" value="F:mRNA 5'-diphosphatase activity"/>
    <property type="evidence" value="ECO:0007669"/>
    <property type="project" value="TreeGrafter"/>
</dbReference>
<dbReference type="PANTHER" id="PTHR12395:SF9">
    <property type="entry name" value="DECAPPING AND EXORIBONUCLEASE PROTEIN"/>
    <property type="match status" value="1"/>
</dbReference>
<dbReference type="GO" id="GO:0005829">
    <property type="term" value="C:cytosol"/>
    <property type="evidence" value="ECO:0007669"/>
    <property type="project" value="TreeGrafter"/>
</dbReference>
<dbReference type="EC" id="3.6.1.-" evidence="1"/>
<keyword evidence="3" id="KW-1185">Reference proteome</keyword>
<keyword evidence="1" id="KW-0547">Nucleotide-binding</keyword>
<comment type="function">
    <text evidence="1">Decapping enzyme for NAD-capped RNAs: specifically hydrolyzes the nicotinamide adenine dinucleotide (NAD) cap from a subset of RNAs by removing the entire NAD moiety from the 5'-end of an NAD-capped RNA.</text>
</comment>
<evidence type="ECO:0000313" key="2">
    <source>
        <dbReference type="EMBL" id="CAI5453961.1"/>
    </source>
</evidence>
<keyword evidence="1" id="KW-0378">Hydrolase</keyword>
<keyword evidence="1" id="KW-0539">Nucleus</keyword>
<dbReference type="GO" id="GO:0000956">
    <property type="term" value="P:nuclear-transcribed mRNA catabolic process"/>
    <property type="evidence" value="ECO:0007669"/>
    <property type="project" value="TreeGrafter"/>
</dbReference>
<dbReference type="InterPro" id="IPR039039">
    <property type="entry name" value="RAI1-like_fam"/>
</dbReference>
<keyword evidence="1" id="KW-0540">Nuclease</keyword>